<dbReference type="AlphaFoldDB" id="A0A1A5X033"/>
<accession>A0A1A5X033</accession>
<dbReference type="OrthoDB" id="9000450at2"/>
<gene>
    <name evidence="1" type="ORF">SAMN05216550_11590</name>
</gene>
<evidence type="ECO:0000313" key="2">
    <source>
        <dbReference type="Proteomes" id="UP000183529"/>
    </source>
</evidence>
<evidence type="ECO:0000313" key="1">
    <source>
        <dbReference type="EMBL" id="SEK06377.1"/>
    </source>
</evidence>
<dbReference type="Proteomes" id="UP000183529">
    <property type="component" value="Unassembled WGS sequence"/>
</dbReference>
<sequence>MNYTAPFTRNDTLIDDTFVHHPDSAEQTVLRAVRTWLRPHCDAYAKDENWRGVLADAGIAVDGIGHFDLLMGTLCRASCRPLDTRCRCASELAKDEGSLLQVIALLQSTRSEAAVQLLNDWLPTPSVSGMLKTARWFAIALLDAGVQLSDRARRVTYMH</sequence>
<name>A0A1A5X033_9BURK</name>
<dbReference type="GeneID" id="61304395"/>
<comment type="caution">
    <text evidence="1">The sequence shown here is derived from an EMBL/GenBank/DDBJ whole genome shotgun (WGS) entry which is preliminary data.</text>
</comment>
<organism evidence="1 2">
    <name type="scientific">Paraburkholderia tropica</name>
    <dbReference type="NCBI Taxonomy" id="92647"/>
    <lineage>
        <taxon>Bacteria</taxon>
        <taxon>Pseudomonadati</taxon>
        <taxon>Pseudomonadota</taxon>
        <taxon>Betaproteobacteria</taxon>
        <taxon>Burkholderiales</taxon>
        <taxon>Burkholderiaceae</taxon>
        <taxon>Paraburkholderia</taxon>
    </lineage>
</organism>
<protein>
    <submittedName>
        <fullName evidence="1">Uncharacterized protein</fullName>
    </submittedName>
</protein>
<dbReference type="EMBL" id="FNZM01000015">
    <property type="protein sequence ID" value="SEK06377.1"/>
    <property type="molecule type" value="Genomic_DNA"/>
</dbReference>
<reference evidence="1 2" key="1">
    <citation type="submission" date="2016-10" db="EMBL/GenBank/DDBJ databases">
        <authorList>
            <person name="Varghese N."/>
            <person name="Submissions S."/>
        </authorList>
    </citation>
    <scope>NUCLEOTIDE SEQUENCE [LARGE SCALE GENOMIC DNA]</scope>
    <source>
        <strain evidence="1 2">LMG 22274</strain>
    </source>
</reference>
<proteinExistence type="predicted"/>
<dbReference type="RefSeq" id="WP_065065961.1">
    <property type="nucleotide sequence ID" value="NZ_CADFGN010000013.1"/>
</dbReference>